<dbReference type="RefSeq" id="WP_083106792.1">
    <property type="nucleotide sequence ID" value="NZ_CP020569.1"/>
</dbReference>
<evidence type="ECO:0000259" key="16">
    <source>
        <dbReference type="PROSITE" id="PS50109"/>
    </source>
</evidence>
<keyword evidence="6" id="KW-0808">Transferase</keyword>
<proteinExistence type="predicted"/>
<evidence type="ECO:0000256" key="6">
    <source>
        <dbReference type="ARBA" id="ARBA00022679"/>
    </source>
</evidence>
<keyword evidence="5" id="KW-0597">Phosphoprotein</keyword>
<dbReference type="Gene3D" id="1.10.287.130">
    <property type="match status" value="1"/>
</dbReference>
<dbReference type="SUPFAM" id="SSF55874">
    <property type="entry name" value="ATPase domain of HSP90 chaperone/DNA topoisomerase II/histidine kinase"/>
    <property type="match status" value="1"/>
</dbReference>
<evidence type="ECO:0000256" key="5">
    <source>
        <dbReference type="ARBA" id="ARBA00022553"/>
    </source>
</evidence>
<dbReference type="PROSITE" id="PS50109">
    <property type="entry name" value="HIS_KIN"/>
    <property type="match status" value="1"/>
</dbReference>
<keyword evidence="10" id="KW-0067">ATP-binding</keyword>
<dbReference type="InterPro" id="IPR005467">
    <property type="entry name" value="His_kinase_dom"/>
</dbReference>
<evidence type="ECO:0000256" key="7">
    <source>
        <dbReference type="ARBA" id="ARBA00022692"/>
    </source>
</evidence>
<evidence type="ECO:0000259" key="17">
    <source>
        <dbReference type="PROSITE" id="PS50885"/>
    </source>
</evidence>
<dbReference type="AlphaFoldDB" id="A0A1V0TV26"/>
<dbReference type="GO" id="GO:0005524">
    <property type="term" value="F:ATP binding"/>
    <property type="evidence" value="ECO:0007669"/>
    <property type="project" value="UniProtKB-KW"/>
</dbReference>
<dbReference type="Gene3D" id="3.30.565.10">
    <property type="entry name" value="Histidine kinase-like ATPase, C-terminal domain"/>
    <property type="match status" value="1"/>
</dbReference>
<comment type="catalytic activity">
    <reaction evidence="1">
        <text>ATP + protein L-histidine = ADP + protein N-phospho-L-histidine.</text>
        <dbReference type="EC" id="2.7.13.3"/>
    </reaction>
</comment>
<dbReference type="Pfam" id="PF00672">
    <property type="entry name" value="HAMP"/>
    <property type="match status" value="1"/>
</dbReference>
<evidence type="ECO:0000256" key="2">
    <source>
        <dbReference type="ARBA" id="ARBA00004651"/>
    </source>
</evidence>
<dbReference type="InterPro" id="IPR036890">
    <property type="entry name" value="HATPase_C_sf"/>
</dbReference>
<dbReference type="FunFam" id="1.10.287.130:FF:000012">
    <property type="entry name" value="Histidine kinase"/>
    <property type="match status" value="1"/>
</dbReference>
<dbReference type="SMART" id="SM00387">
    <property type="entry name" value="HATPase_c"/>
    <property type="match status" value="1"/>
</dbReference>
<dbReference type="GO" id="GO:0005886">
    <property type="term" value="C:plasma membrane"/>
    <property type="evidence" value="ECO:0007669"/>
    <property type="project" value="UniProtKB-SubCell"/>
</dbReference>
<dbReference type="STRING" id="553510.B1H19_23650"/>
<keyword evidence="7 15" id="KW-0812">Transmembrane</keyword>
<dbReference type="KEGG" id="sgv:B1H19_23650"/>
<dbReference type="InterPro" id="IPR050428">
    <property type="entry name" value="TCS_sensor_his_kinase"/>
</dbReference>
<dbReference type="InterPro" id="IPR036097">
    <property type="entry name" value="HisK_dim/P_sf"/>
</dbReference>
<gene>
    <name evidence="18" type="ORF">B1H19_23650</name>
</gene>
<dbReference type="InterPro" id="IPR003661">
    <property type="entry name" value="HisK_dim/P_dom"/>
</dbReference>
<dbReference type="NCBIfam" id="NF041732">
    <property type="entry name" value="hist_kin_CseC"/>
    <property type="match status" value="1"/>
</dbReference>
<feature type="domain" description="HAMP" evidence="17">
    <location>
        <begin position="156"/>
        <end position="212"/>
    </location>
</feature>
<keyword evidence="4" id="KW-1003">Cell membrane</keyword>
<keyword evidence="12" id="KW-0902">Two-component regulatory system</keyword>
<dbReference type="Proteomes" id="UP000192726">
    <property type="component" value="Chromosome"/>
</dbReference>
<keyword evidence="8" id="KW-0547">Nucleotide-binding</keyword>
<dbReference type="SUPFAM" id="SSF47384">
    <property type="entry name" value="Homodimeric domain of signal transducing histidine kinase"/>
    <property type="match status" value="1"/>
</dbReference>
<dbReference type="InterPro" id="IPR003594">
    <property type="entry name" value="HATPase_dom"/>
</dbReference>
<dbReference type="InterPro" id="IPR003660">
    <property type="entry name" value="HAMP_dom"/>
</dbReference>
<dbReference type="CDD" id="cd00075">
    <property type="entry name" value="HATPase"/>
    <property type="match status" value="1"/>
</dbReference>
<dbReference type="SMART" id="SM00304">
    <property type="entry name" value="HAMP"/>
    <property type="match status" value="1"/>
</dbReference>
<dbReference type="CDD" id="cd00082">
    <property type="entry name" value="HisKA"/>
    <property type="match status" value="1"/>
</dbReference>
<dbReference type="EMBL" id="CP020569">
    <property type="protein sequence ID" value="ARF56767.1"/>
    <property type="molecule type" value="Genomic_DNA"/>
</dbReference>
<evidence type="ECO:0000256" key="9">
    <source>
        <dbReference type="ARBA" id="ARBA00022777"/>
    </source>
</evidence>
<evidence type="ECO:0000256" key="11">
    <source>
        <dbReference type="ARBA" id="ARBA00022989"/>
    </source>
</evidence>
<evidence type="ECO:0000256" key="8">
    <source>
        <dbReference type="ARBA" id="ARBA00022741"/>
    </source>
</evidence>
<dbReference type="PANTHER" id="PTHR45436:SF5">
    <property type="entry name" value="SENSOR HISTIDINE KINASE TRCS"/>
    <property type="match status" value="1"/>
</dbReference>
<keyword evidence="19" id="KW-1185">Reference proteome</keyword>
<dbReference type="PANTHER" id="PTHR45436">
    <property type="entry name" value="SENSOR HISTIDINE KINASE YKOH"/>
    <property type="match status" value="1"/>
</dbReference>
<dbReference type="EC" id="2.7.13.3" evidence="3"/>
<name>A0A1V0TV26_9ACTN</name>
<dbReference type="FunFam" id="3.30.565.10:FF:000089">
    <property type="entry name" value="Histidine kinase"/>
    <property type="match status" value="1"/>
</dbReference>
<evidence type="ECO:0000256" key="15">
    <source>
        <dbReference type="SAM" id="Phobius"/>
    </source>
</evidence>
<dbReference type="Gene3D" id="6.10.340.10">
    <property type="match status" value="1"/>
</dbReference>
<sequence length="433" mass="46709">MVRLALRTGLRWKLSAAIALVGALVAIALSLVVHNAARHSMLDSNRDVQVERLNIALKSYESQRHFQFGARIDDPALPQPLRKEIAEGERATYVQDNGENAPEVWAATPLGDGQVFSLHDPFLDRFAVLDDLDQALLLGSSAVVLGGCALGVLIGGRLSQRLRKAAAAAGKLADGDTSVRIRDEVGGRVRDETDDLAWAVDAMSDALQQRIEAERRVTADIAHELRTPVTGLLTAAELLPPGRPSELVRDRAQALRTLVEDVLEVARLDGYAERAELQDVALGEFVARRVHALNQDVTVDVVRDADVTTDPRRLERILGNLIANAARHGKPPIEVTVEGRVVRVRDHGPGFPEALLREGPSRFRTGSTDRSGRGHGLGLTIAAGQARVLGARLTFRNASEATDGSTGAVSVLWLPENAPTSTGSFPVLHLPDR</sequence>
<reference evidence="18 19" key="1">
    <citation type="submission" date="2017-04" db="EMBL/GenBank/DDBJ databases">
        <title>Complete Genome Sequence of Streptomyces gilvosporeus F607, a Capable Producer of Natamycin.</title>
        <authorList>
            <person name="Zong G."/>
            <person name="Zhong C."/>
            <person name="Fu J."/>
            <person name="Qin R."/>
            <person name="Cao G."/>
        </authorList>
    </citation>
    <scope>NUCLEOTIDE SEQUENCE [LARGE SCALE GENOMIC DNA]</scope>
    <source>
        <strain evidence="18 19">F607</strain>
    </source>
</reference>
<evidence type="ECO:0000256" key="13">
    <source>
        <dbReference type="ARBA" id="ARBA00023136"/>
    </source>
</evidence>
<evidence type="ECO:0000256" key="12">
    <source>
        <dbReference type="ARBA" id="ARBA00023012"/>
    </source>
</evidence>
<evidence type="ECO:0000256" key="1">
    <source>
        <dbReference type="ARBA" id="ARBA00000085"/>
    </source>
</evidence>
<dbReference type="OrthoDB" id="9786919at2"/>
<feature type="transmembrane region" description="Helical" evidence="15">
    <location>
        <begin position="135"/>
        <end position="154"/>
    </location>
</feature>
<protein>
    <recommendedName>
        <fullName evidence="14">Sensor protein CseC</fullName>
        <ecNumber evidence="3">2.7.13.3</ecNumber>
    </recommendedName>
</protein>
<dbReference type="Pfam" id="PF02518">
    <property type="entry name" value="HATPase_c"/>
    <property type="match status" value="1"/>
</dbReference>
<evidence type="ECO:0000313" key="18">
    <source>
        <dbReference type="EMBL" id="ARF56767.1"/>
    </source>
</evidence>
<dbReference type="InterPro" id="IPR053469">
    <property type="entry name" value="Cell_env_sensor_kinase"/>
</dbReference>
<evidence type="ECO:0000256" key="14">
    <source>
        <dbReference type="ARBA" id="ARBA00074871"/>
    </source>
</evidence>
<comment type="subcellular location">
    <subcellularLocation>
        <location evidence="2">Cell membrane</location>
        <topology evidence="2">Multi-pass membrane protein</topology>
    </subcellularLocation>
</comment>
<dbReference type="PROSITE" id="PS50885">
    <property type="entry name" value="HAMP"/>
    <property type="match status" value="1"/>
</dbReference>
<dbReference type="Pfam" id="PF00512">
    <property type="entry name" value="HisKA"/>
    <property type="match status" value="1"/>
</dbReference>
<dbReference type="GO" id="GO:0000155">
    <property type="term" value="F:phosphorelay sensor kinase activity"/>
    <property type="evidence" value="ECO:0007669"/>
    <property type="project" value="InterPro"/>
</dbReference>
<organism evidence="18 19">
    <name type="scientific">Streptomyces gilvosporeus</name>
    <dbReference type="NCBI Taxonomy" id="553510"/>
    <lineage>
        <taxon>Bacteria</taxon>
        <taxon>Bacillati</taxon>
        <taxon>Actinomycetota</taxon>
        <taxon>Actinomycetes</taxon>
        <taxon>Kitasatosporales</taxon>
        <taxon>Streptomycetaceae</taxon>
        <taxon>Streptomyces</taxon>
    </lineage>
</organism>
<feature type="domain" description="Histidine kinase" evidence="16">
    <location>
        <begin position="220"/>
        <end position="418"/>
    </location>
</feature>
<dbReference type="SMART" id="SM00388">
    <property type="entry name" value="HisKA"/>
    <property type="match status" value="1"/>
</dbReference>
<evidence type="ECO:0000313" key="19">
    <source>
        <dbReference type="Proteomes" id="UP000192726"/>
    </source>
</evidence>
<keyword evidence="11 15" id="KW-1133">Transmembrane helix</keyword>
<keyword evidence="9 18" id="KW-0418">Kinase</keyword>
<evidence type="ECO:0000256" key="10">
    <source>
        <dbReference type="ARBA" id="ARBA00022840"/>
    </source>
</evidence>
<accession>A0A1V0TV26</accession>
<evidence type="ECO:0000256" key="4">
    <source>
        <dbReference type="ARBA" id="ARBA00022475"/>
    </source>
</evidence>
<evidence type="ECO:0000256" key="3">
    <source>
        <dbReference type="ARBA" id="ARBA00012438"/>
    </source>
</evidence>
<feature type="transmembrane region" description="Helical" evidence="15">
    <location>
        <begin position="12"/>
        <end position="33"/>
    </location>
</feature>
<keyword evidence="13 15" id="KW-0472">Membrane</keyword>